<feature type="domain" description="Helicase C-terminal" evidence="6">
    <location>
        <begin position="609"/>
        <end position="772"/>
    </location>
</feature>
<name>A0A5C3LA55_COPMA</name>
<dbReference type="GO" id="GO:0006281">
    <property type="term" value="P:DNA repair"/>
    <property type="evidence" value="ECO:0007669"/>
    <property type="project" value="TreeGrafter"/>
</dbReference>
<dbReference type="Proteomes" id="UP000307440">
    <property type="component" value="Unassembled WGS sequence"/>
</dbReference>
<dbReference type="CDD" id="cd18793">
    <property type="entry name" value="SF2_C_SNF"/>
    <property type="match status" value="1"/>
</dbReference>
<keyword evidence="1" id="KW-0547">Nucleotide-binding</keyword>
<dbReference type="PANTHER" id="PTHR45626">
    <property type="entry name" value="TRANSCRIPTION TERMINATION FACTOR 2-RELATED"/>
    <property type="match status" value="1"/>
</dbReference>
<dbReference type="CDD" id="cd18008">
    <property type="entry name" value="DEXDc_SHPRH-like"/>
    <property type="match status" value="1"/>
</dbReference>
<dbReference type="Pfam" id="PF00176">
    <property type="entry name" value="SNF2-rel_dom"/>
    <property type="match status" value="1"/>
</dbReference>
<dbReference type="InterPro" id="IPR038718">
    <property type="entry name" value="SNF2-like_sf"/>
</dbReference>
<keyword evidence="2" id="KW-0378">Hydrolase</keyword>
<dbReference type="SMART" id="SM00490">
    <property type="entry name" value="HELICc"/>
    <property type="match status" value="1"/>
</dbReference>
<feature type="domain" description="Helicase ATP-binding" evidence="5">
    <location>
        <begin position="184"/>
        <end position="402"/>
    </location>
</feature>
<dbReference type="InterPro" id="IPR050628">
    <property type="entry name" value="SNF2_RAD54_helicase_TF"/>
</dbReference>
<dbReference type="InterPro" id="IPR014001">
    <property type="entry name" value="Helicase_ATP-bd"/>
</dbReference>
<protein>
    <submittedName>
        <fullName evidence="7">Uncharacterized protein</fullName>
    </submittedName>
</protein>
<dbReference type="Gene3D" id="3.40.50.300">
    <property type="entry name" value="P-loop containing nucleotide triphosphate hydrolases"/>
    <property type="match status" value="1"/>
</dbReference>
<evidence type="ECO:0000256" key="1">
    <source>
        <dbReference type="ARBA" id="ARBA00022741"/>
    </source>
</evidence>
<feature type="region of interest" description="Disordered" evidence="4">
    <location>
        <begin position="298"/>
        <end position="319"/>
    </location>
</feature>
<feature type="region of interest" description="Disordered" evidence="4">
    <location>
        <begin position="1"/>
        <end position="65"/>
    </location>
</feature>
<dbReference type="PROSITE" id="PS51194">
    <property type="entry name" value="HELICASE_CTER"/>
    <property type="match status" value="1"/>
</dbReference>
<evidence type="ECO:0000256" key="3">
    <source>
        <dbReference type="ARBA" id="ARBA00022840"/>
    </source>
</evidence>
<dbReference type="GO" id="GO:0008094">
    <property type="term" value="F:ATP-dependent activity, acting on DNA"/>
    <property type="evidence" value="ECO:0007669"/>
    <property type="project" value="TreeGrafter"/>
</dbReference>
<keyword evidence="8" id="KW-1185">Reference proteome</keyword>
<dbReference type="AlphaFoldDB" id="A0A5C3LA55"/>
<dbReference type="SUPFAM" id="SSF52540">
    <property type="entry name" value="P-loop containing nucleoside triphosphate hydrolases"/>
    <property type="match status" value="2"/>
</dbReference>
<dbReference type="InterPro" id="IPR000330">
    <property type="entry name" value="SNF2_N"/>
</dbReference>
<dbReference type="GO" id="GO:0005634">
    <property type="term" value="C:nucleus"/>
    <property type="evidence" value="ECO:0007669"/>
    <property type="project" value="TreeGrafter"/>
</dbReference>
<dbReference type="GO" id="GO:0016787">
    <property type="term" value="F:hydrolase activity"/>
    <property type="evidence" value="ECO:0007669"/>
    <property type="project" value="UniProtKB-KW"/>
</dbReference>
<dbReference type="InterPro" id="IPR049730">
    <property type="entry name" value="SNF2/RAD54-like_C"/>
</dbReference>
<gene>
    <name evidence="7" type="ORF">FA15DRAFT_610100</name>
</gene>
<dbReference type="InterPro" id="IPR001650">
    <property type="entry name" value="Helicase_C-like"/>
</dbReference>
<evidence type="ECO:0000256" key="4">
    <source>
        <dbReference type="SAM" id="MobiDB-lite"/>
    </source>
</evidence>
<reference evidence="7 8" key="1">
    <citation type="journal article" date="2019" name="Nat. Ecol. Evol.">
        <title>Megaphylogeny resolves global patterns of mushroom evolution.</title>
        <authorList>
            <person name="Varga T."/>
            <person name="Krizsan K."/>
            <person name="Foldi C."/>
            <person name="Dima B."/>
            <person name="Sanchez-Garcia M."/>
            <person name="Sanchez-Ramirez S."/>
            <person name="Szollosi G.J."/>
            <person name="Szarkandi J.G."/>
            <person name="Papp V."/>
            <person name="Albert L."/>
            <person name="Andreopoulos W."/>
            <person name="Angelini C."/>
            <person name="Antonin V."/>
            <person name="Barry K.W."/>
            <person name="Bougher N.L."/>
            <person name="Buchanan P."/>
            <person name="Buyck B."/>
            <person name="Bense V."/>
            <person name="Catcheside P."/>
            <person name="Chovatia M."/>
            <person name="Cooper J."/>
            <person name="Damon W."/>
            <person name="Desjardin D."/>
            <person name="Finy P."/>
            <person name="Geml J."/>
            <person name="Haridas S."/>
            <person name="Hughes K."/>
            <person name="Justo A."/>
            <person name="Karasinski D."/>
            <person name="Kautmanova I."/>
            <person name="Kiss B."/>
            <person name="Kocsube S."/>
            <person name="Kotiranta H."/>
            <person name="LaButti K.M."/>
            <person name="Lechner B.E."/>
            <person name="Liimatainen K."/>
            <person name="Lipzen A."/>
            <person name="Lukacs Z."/>
            <person name="Mihaltcheva S."/>
            <person name="Morgado L.N."/>
            <person name="Niskanen T."/>
            <person name="Noordeloos M.E."/>
            <person name="Ohm R.A."/>
            <person name="Ortiz-Santana B."/>
            <person name="Ovrebo C."/>
            <person name="Racz N."/>
            <person name="Riley R."/>
            <person name="Savchenko A."/>
            <person name="Shiryaev A."/>
            <person name="Soop K."/>
            <person name="Spirin V."/>
            <person name="Szebenyi C."/>
            <person name="Tomsovsky M."/>
            <person name="Tulloss R.E."/>
            <person name="Uehling J."/>
            <person name="Grigoriev I.V."/>
            <person name="Vagvolgyi C."/>
            <person name="Papp T."/>
            <person name="Martin F.M."/>
            <person name="Miettinen O."/>
            <person name="Hibbett D.S."/>
            <person name="Nagy L.G."/>
        </authorList>
    </citation>
    <scope>NUCLEOTIDE SEQUENCE [LARGE SCALE GENOMIC DNA]</scope>
    <source>
        <strain evidence="7 8">CBS 121175</strain>
    </source>
</reference>
<evidence type="ECO:0000313" key="7">
    <source>
        <dbReference type="EMBL" id="TFK29502.1"/>
    </source>
</evidence>
<dbReference type="Pfam" id="PF00271">
    <property type="entry name" value="Helicase_C"/>
    <property type="match status" value="1"/>
</dbReference>
<sequence length="796" mass="88554">MEALRRRFADDPRFLDVTRPQPIQPRKPSQTISVASTSSESSVVERSNKPRSKPIVVSSDDSDGDVVVAQPYKPSQPSYNVQKAVIKPPSFNPSYPPKVKDTFPQPKLSGYQDAIAVPTGFGAEYQYMPPNETETALKDLVGNSMNEDVEVVVNMDDAIVDGFRDGVKLLAHQVIGRKWMTDRENTSKKCFGGILADDMGLGKTIQTLARIVEGEATKEDRKAGSSGCTLVVCPLALVGQWASEIEKMTFLKVLKHQGTGRTADPSVLKKYNVVVTTYDTVKSEYGVYAPGLPANAPATAKKGKSKSVSDDSDSDSDSDSIAAIKAKKSSASKSKAKKKCAIYGVKWLRVVLDEAHNIKNVKTKGAIACCELDTKFRWCLTGTPMQNNVVELYSLMKFLRIKPYSEWATFNEQVGQPITSGRGAGLAMKRLQVILKQIMLRRRKLDTVNGKALIDLPKRTVEVISCPFDGTEKVFYQALESKMEVALDKIMKANSKAQNNNYFSVLLLLLRLRQACNHPLLVSKDYKKDVEAIESAPKTKEDEGEDADDLVAAFNQMGVTRKCHLCNVDIDDSSSGEGEWRNHCRGCISLAKTAKQAELDMPSSAKIRMILKLLEDVDERSNSEEKTIIFSQFTSMMDLIQPFLKERGIKFTRYDGSMQAKDREAALETIKNSKTIRVILLSFKAGNTGLNLTSCNNVILVDLWWNPALEEQAFDRAHRFGQTRDVNIYKLKIDGTVEDRILELQEKKRTLAQAALSGDKIKNMRLGMDDLLALFRPGARDADDDSDDDLHFRRKL</sequence>
<proteinExistence type="predicted"/>
<evidence type="ECO:0000259" key="5">
    <source>
        <dbReference type="PROSITE" id="PS51192"/>
    </source>
</evidence>
<accession>A0A5C3LA55</accession>
<evidence type="ECO:0000256" key="2">
    <source>
        <dbReference type="ARBA" id="ARBA00022801"/>
    </source>
</evidence>
<feature type="compositionally biased region" description="Basic and acidic residues" evidence="4">
    <location>
        <begin position="1"/>
        <end position="16"/>
    </location>
</feature>
<evidence type="ECO:0000259" key="6">
    <source>
        <dbReference type="PROSITE" id="PS51194"/>
    </source>
</evidence>
<keyword evidence="3" id="KW-0067">ATP-binding</keyword>
<feature type="compositionally biased region" description="Low complexity" evidence="4">
    <location>
        <begin position="29"/>
        <end position="45"/>
    </location>
</feature>
<dbReference type="EMBL" id="ML210149">
    <property type="protein sequence ID" value="TFK29502.1"/>
    <property type="molecule type" value="Genomic_DNA"/>
</dbReference>
<dbReference type="STRING" id="230819.A0A5C3LA55"/>
<dbReference type="PROSITE" id="PS51192">
    <property type="entry name" value="HELICASE_ATP_BIND_1"/>
    <property type="match status" value="1"/>
</dbReference>
<organism evidence="7 8">
    <name type="scientific">Coprinopsis marcescibilis</name>
    <name type="common">Agaric fungus</name>
    <name type="synonym">Psathyrella marcescibilis</name>
    <dbReference type="NCBI Taxonomy" id="230819"/>
    <lineage>
        <taxon>Eukaryota</taxon>
        <taxon>Fungi</taxon>
        <taxon>Dikarya</taxon>
        <taxon>Basidiomycota</taxon>
        <taxon>Agaricomycotina</taxon>
        <taxon>Agaricomycetes</taxon>
        <taxon>Agaricomycetidae</taxon>
        <taxon>Agaricales</taxon>
        <taxon>Agaricineae</taxon>
        <taxon>Psathyrellaceae</taxon>
        <taxon>Coprinopsis</taxon>
    </lineage>
</organism>
<dbReference type="PANTHER" id="PTHR45626:SF14">
    <property type="entry name" value="ATP-DEPENDENT DNA HELICASE (EUROFUNG)"/>
    <property type="match status" value="1"/>
</dbReference>
<dbReference type="GO" id="GO:0005524">
    <property type="term" value="F:ATP binding"/>
    <property type="evidence" value="ECO:0007669"/>
    <property type="project" value="UniProtKB-KW"/>
</dbReference>
<dbReference type="Gene3D" id="3.40.50.10810">
    <property type="entry name" value="Tandem AAA-ATPase domain"/>
    <property type="match status" value="2"/>
</dbReference>
<dbReference type="SMART" id="SM00487">
    <property type="entry name" value="DEXDc"/>
    <property type="match status" value="1"/>
</dbReference>
<dbReference type="InterPro" id="IPR027417">
    <property type="entry name" value="P-loop_NTPase"/>
</dbReference>
<evidence type="ECO:0000313" key="8">
    <source>
        <dbReference type="Proteomes" id="UP000307440"/>
    </source>
</evidence>
<dbReference type="OrthoDB" id="423559at2759"/>